<dbReference type="HOGENOM" id="CLU_998104_0_0_1"/>
<feature type="compositionally biased region" description="Polar residues" evidence="1">
    <location>
        <begin position="148"/>
        <end position="170"/>
    </location>
</feature>
<dbReference type="AlphaFoldDB" id="A0A0D0B6Q4"/>
<evidence type="ECO:0000256" key="1">
    <source>
        <dbReference type="SAM" id="MobiDB-lite"/>
    </source>
</evidence>
<evidence type="ECO:0000313" key="2">
    <source>
        <dbReference type="EMBL" id="KIK39503.1"/>
    </source>
</evidence>
<reference evidence="2 3" key="1">
    <citation type="submission" date="2014-04" db="EMBL/GenBank/DDBJ databases">
        <authorList>
            <consortium name="DOE Joint Genome Institute"/>
            <person name="Kuo A."/>
            <person name="Ruytinx J."/>
            <person name="Rineau F."/>
            <person name="Colpaert J."/>
            <person name="Kohler A."/>
            <person name="Nagy L.G."/>
            <person name="Floudas D."/>
            <person name="Copeland A."/>
            <person name="Barry K.W."/>
            <person name="Cichocki N."/>
            <person name="Veneault-Fourrey C."/>
            <person name="LaButti K."/>
            <person name="Lindquist E.A."/>
            <person name="Lipzen A."/>
            <person name="Lundell T."/>
            <person name="Morin E."/>
            <person name="Murat C."/>
            <person name="Sun H."/>
            <person name="Tunlid A."/>
            <person name="Henrissat B."/>
            <person name="Grigoriev I.V."/>
            <person name="Hibbett D.S."/>
            <person name="Martin F."/>
            <person name="Nordberg H.P."/>
            <person name="Cantor M.N."/>
            <person name="Hua S.X."/>
        </authorList>
    </citation>
    <scope>NUCLEOTIDE SEQUENCE [LARGE SCALE GENOMIC DNA]</scope>
    <source>
        <strain evidence="2 3">UH-Slu-Lm8-n1</strain>
    </source>
</reference>
<feature type="region of interest" description="Disordered" evidence="1">
    <location>
        <begin position="119"/>
        <end position="171"/>
    </location>
</feature>
<accession>A0A0D0B6Q4</accession>
<keyword evidence="3" id="KW-1185">Reference proteome</keyword>
<dbReference type="Proteomes" id="UP000054485">
    <property type="component" value="Unassembled WGS sequence"/>
</dbReference>
<gene>
    <name evidence="2" type="ORF">CY34DRAFT_14324</name>
</gene>
<evidence type="ECO:0000313" key="3">
    <source>
        <dbReference type="Proteomes" id="UP000054485"/>
    </source>
</evidence>
<proteinExistence type="predicted"/>
<organism evidence="2 3">
    <name type="scientific">Suillus luteus UH-Slu-Lm8-n1</name>
    <dbReference type="NCBI Taxonomy" id="930992"/>
    <lineage>
        <taxon>Eukaryota</taxon>
        <taxon>Fungi</taxon>
        <taxon>Dikarya</taxon>
        <taxon>Basidiomycota</taxon>
        <taxon>Agaricomycotina</taxon>
        <taxon>Agaricomycetes</taxon>
        <taxon>Agaricomycetidae</taxon>
        <taxon>Boletales</taxon>
        <taxon>Suillineae</taxon>
        <taxon>Suillaceae</taxon>
        <taxon>Suillus</taxon>
    </lineage>
</organism>
<reference evidence="3" key="2">
    <citation type="submission" date="2015-01" db="EMBL/GenBank/DDBJ databases">
        <title>Evolutionary Origins and Diversification of the Mycorrhizal Mutualists.</title>
        <authorList>
            <consortium name="DOE Joint Genome Institute"/>
            <consortium name="Mycorrhizal Genomics Consortium"/>
            <person name="Kohler A."/>
            <person name="Kuo A."/>
            <person name="Nagy L.G."/>
            <person name="Floudas D."/>
            <person name="Copeland A."/>
            <person name="Barry K.W."/>
            <person name="Cichocki N."/>
            <person name="Veneault-Fourrey C."/>
            <person name="LaButti K."/>
            <person name="Lindquist E.A."/>
            <person name="Lipzen A."/>
            <person name="Lundell T."/>
            <person name="Morin E."/>
            <person name="Murat C."/>
            <person name="Riley R."/>
            <person name="Ohm R."/>
            <person name="Sun H."/>
            <person name="Tunlid A."/>
            <person name="Henrissat B."/>
            <person name="Grigoriev I.V."/>
            <person name="Hibbett D.S."/>
            <person name="Martin F."/>
        </authorList>
    </citation>
    <scope>NUCLEOTIDE SEQUENCE [LARGE SCALE GENOMIC DNA]</scope>
    <source>
        <strain evidence="3">UH-Slu-Lm8-n1</strain>
    </source>
</reference>
<protein>
    <submittedName>
        <fullName evidence="2">Uncharacterized protein</fullName>
    </submittedName>
</protein>
<name>A0A0D0B6Q4_9AGAM</name>
<sequence>MLTGVDAIQDGAKYVVGDQYTIAGSHVHAVKDRVEPVGAEGNSPCYFSSFWYGYMLTLDFFHHSSPIAIVHPSLSSPDTKHRSHCFTLLSLGVRVLLPHLGESRGLFAIARTASCPTEANLLPNDPTNAHAQTRTPPTPPPPSYPTTHQFSPTHASKSLPSHTNKSSLSVKTDDTTRHLLHALMSLEGTQIGCCLTPTGLRSAAVAVQSVHDESIEDVDIEPAHTPITLSCPQNDVFTKRPPMSTLPVPTPTTARVPSIVLLYEDDNNGEEEDLDELRS</sequence>
<dbReference type="InParanoid" id="A0A0D0B6Q4"/>
<dbReference type="EMBL" id="KN835339">
    <property type="protein sequence ID" value="KIK39503.1"/>
    <property type="molecule type" value="Genomic_DNA"/>
</dbReference>